<dbReference type="EMBL" id="JJRY01000009">
    <property type="protein sequence ID" value="KEF38081.1"/>
    <property type="molecule type" value="Genomic_DNA"/>
</dbReference>
<dbReference type="PATRIC" id="fig|1348973.3.peg.2418"/>
<dbReference type="InterPro" id="IPR036927">
    <property type="entry name" value="Cyt_c_oxase-like_su1_sf"/>
</dbReference>
<gene>
    <name evidence="2" type="ORF">M670_02499</name>
</gene>
<dbReference type="Pfam" id="PF00115">
    <property type="entry name" value="COX1"/>
    <property type="match status" value="1"/>
</dbReference>
<sequence length="105" mass="11347">MGVADLFQFTSAHAHINLIGWVSLAITGVIYHIFPVAGESKLAKIHFWLMMIGVPLLAFSMILFGLGQFGIGGPISGIGGIFIFIGAILFMINIMKNVKEKVITL</sequence>
<dbReference type="Gene3D" id="1.20.210.10">
    <property type="entry name" value="Cytochrome c oxidase-like, subunit I domain"/>
    <property type="match status" value="1"/>
</dbReference>
<keyword evidence="1" id="KW-0472">Membrane</keyword>
<name>A0A072NKW9_SCHAZ</name>
<protein>
    <submittedName>
        <fullName evidence="2">Cbb3-type cytochrome oxidase, subunit 1</fullName>
    </submittedName>
</protein>
<dbReference type="GO" id="GO:0009060">
    <property type="term" value="P:aerobic respiration"/>
    <property type="evidence" value="ECO:0007669"/>
    <property type="project" value="InterPro"/>
</dbReference>
<dbReference type="RefSeq" id="WP_051678191.1">
    <property type="nucleotide sequence ID" value="NZ_JJRY01000009.1"/>
</dbReference>
<dbReference type="InterPro" id="IPR000883">
    <property type="entry name" value="Cyt_C_Oxase_1"/>
</dbReference>
<feature type="transmembrane region" description="Helical" evidence="1">
    <location>
        <begin position="75"/>
        <end position="95"/>
    </location>
</feature>
<feature type="transmembrane region" description="Helical" evidence="1">
    <location>
        <begin position="46"/>
        <end position="69"/>
    </location>
</feature>
<dbReference type="SUPFAM" id="SSF81442">
    <property type="entry name" value="Cytochrome c oxidase subunit I-like"/>
    <property type="match status" value="1"/>
</dbReference>
<dbReference type="GO" id="GO:0020037">
    <property type="term" value="F:heme binding"/>
    <property type="evidence" value="ECO:0007669"/>
    <property type="project" value="InterPro"/>
</dbReference>
<keyword evidence="1" id="KW-1133">Transmembrane helix</keyword>
<dbReference type="OrthoDB" id="9808748at2"/>
<dbReference type="GO" id="GO:0016020">
    <property type="term" value="C:membrane"/>
    <property type="evidence" value="ECO:0007669"/>
    <property type="project" value="InterPro"/>
</dbReference>
<comment type="caution">
    <text evidence="2">The sequence shown here is derived from an EMBL/GenBank/DDBJ whole genome shotgun (WGS) entry which is preliminary data.</text>
</comment>
<evidence type="ECO:0000256" key="1">
    <source>
        <dbReference type="SAM" id="Phobius"/>
    </source>
</evidence>
<dbReference type="Proteomes" id="UP000027936">
    <property type="component" value="Unassembled WGS sequence"/>
</dbReference>
<evidence type="ECO:0000313" key="2">
    <source>
        <dbReference type="EMBL" id="KEF38081.1"/>
    </source>
</evidence>
<proteinExistence type="predicted"/>
<dbReference type="GO" id="GO:0004129">
    <property type="term" value="F:cytochrome-c oxidase activity"/>
    <property type="evidence" value="ECO:0007669"/>
    <property type="project" value="InterPro"/>
</dbReference>
<reference evidence="2 3" key="1">
    <citation type="submission" date="2014-04" db="EMBL/GenBank/DDBJ databases">
        <title>Draft genome sequence of Bacillus azotoformans MEV2011, a (co-) denitrifying strain unable to grow in the presence of oxygen.</title>
        <authorList>
            <person name="Nielsen M."/>
            <person name="Schreiber L."/>
            <person name="Finster K."/>
            <person name="Schramm A."/>
        </authorList>
    </citation>
    <scope>NUCLEOTIDE SEQUENCE [LARGE SCALE GENOMIC DNA]</scope>
    <source>
        <strain evidence="2 3">MEV2011</strain>
    </source>
</reference>
<accession>A0A072NKW9</accession>
<feature type="transmembrane region" description="Helical" evidence="1">
    <location>
        <begin position="12"/>
        <end position="34"/>
    </location>
</feature>
<keyword evidence="1" id="KW-0812">Transmembrane</keyword>
<organism evidence="2 3">
    <name type="scientific">Schinkia azotoformans MEV2011</name>
    <dbReference type="NCBI Taxonomy" id="1348973"/>
    <lineage>
        <taxon>Bacteria</taxon>
        <taxon>Bacillati</taxon>
        <taxon>Bacillota</taxon>
        <taxon>Bacilli</taxon>
        <taxon>Bacillales</taxon>
        <taxon>Bacillaceae</taxon>
        <taxon>Calidifontibacillus/Schinkia group</taxon>
        <taxon>Schinkia</taxon>
    </lineage>
</organism>
<evidence type="ECO:0000313" key="3">
    <source>
        <dbReference type="Proteomes" id="UP000027936"/>
    </source>
</evidence>
<dbReference type="AlphaFoldDB" id="A0A072NKW9"/>